<dbReference type="Proteomes" id="UP000695562">
    <property type="component" value="Unassembled WGS sequence"/>
</dbReference>
<reference evidence="1" key="1">
    <citation type="submission" date="2020-01" db="EMBL/GenBank/DDBJ databases">
        <title>Development of genomics and gene disruption for Polysphondylium violaceum indicates a role for the polyketide synthase stlB in stalk morphogenesis.</title>
        <authorList>
            <person name="Narita B."/>
            <person name="Kawabe Y."/>
            <person name="Kin K."/>
            <person name="Saito T."/>
            <person name="Gibbs R."/>
            <person name="Kuspa A."/>
            <person name="Muzny D."/>
            <person name="Queller D."/>
            <person name="Richards S."/>
            <person name="Strassman J."/>
            <person name="Sucgang R."/>
            <person name="Worley K."/>
            <person name="Schaap P."/>
        </authorList>
    </citation>
    <scope>NUCLEOTIDE SEQUENCE</scope>
    <source>
        <strain evidence="1">QSvi11</strain>
    </source>
</reference>
<evidence type="ECO:0000313" key="2">
    <source>
        <dbReference type="Proteomes" id="UP000695562"/>
    </source>
</evidence>
<organism evidence="1 2">
    <name type="scientific">Polysphondylium violaceum</name>
    <dbReference type="NCBI Taxonomy" id="133409"/>
    <lineage>
        <taxon>Eukaryota</taxon>
        <taxon>Amoebozoa</taxon>
        <taxon>Evosea</taxon>
        <taxon>Eumycetozoa</taxon>
        <taxon>Dictyostelia</taxon>
        <taxon>Dictyosteliales</taxon>
        <taxon>Dictyosteliaceae</taxon>
        <taxon>Polysphondylium</taxon>
    </lineage>
</organism>
<keyword evidence="2" id="KW-1185">Reference proteome</keyword>
<dbReference type="AlphaFoldDB" id="A0A8J4UYF1"/>
<dbReference type="OrthoDB" id="5318at2759"/>
<evidence type="ECO:0000313" key="1">
    <source>
        <dbReference type="EMBL" id="KAF2072660.1"/>
    </source>
</evidence>
<protein>
    <submittedName>
        <fullName evidence="1">Uncharacterized protein</fullName>
    </submittedName>
</protein>
<sequence>MASLFHSNSNFVTKQTESFCIKCQKRNPLLSSFISVQDKTGIQSVSRQFFKLLLNHPTVSIDMIIGNINSTRNCATTQRFYDYASVLYGLGYIDKFRDQN</sequence>
<dbReference type="EMBL" id="AJWJ01000259">
    <property type="protein sequence ID" value="KAF2072660.1"/>
    <property type="molecule type" value="Genomic_DNA"/>
</dbReference>
<accession>A0A8J4UYF1</accession>
<gene>
    <name evidence="1" type="ORF">CYY_006020</name>
</gene>
<name>A0A8J4UYF1_9MYCE</name>
<proteinExistence type="predicted"/>
<comment type="caution">
    <text evidence="1">The sequence shown here is derived from an EMBL/GenBank/DDBJ whole genome shotgun (WGS) entry which is preliminary data.</text>
</comment>